<evidence type="ECO:0000256" key="4">
    <source>
        <dbReference type="ARBA" id="ARBA00022691"/>
    </source>
</evidence>
<feature type="binding site" evidence="6">
    <location>
        <position position="182"/>
    </location>
    <ligand>
        <name>S-adenosyl-L-methionine</name>
        <dbReference type="ChEBI" id="CHEBI:59789"/>
    </ligand>
</feature>
<dbReference type="NCBIfam" id="TIGR00446">
    <property type="entry name" value="nop2p"/>
    <property type="match status" value="1"/>
</dbReference>
<dbReference type="Pfam" id="PF17125">
    <property type="entry name" value="Methyltr_RsmF_N"/>
    <property type="match status" value="1"/>
</dbReference>
<feature type="binding site" evidence="6">
    <location>
        <position position="165"/>
    </location>
    <ligand>
        <name>S-adenosyl-L-methionine</name>
        <dbReference type="ChEBI" id="CHEBI:59789"/>
    </ligand>
</feature>
<comment type="caution">
    <text evidence="8">The sequence shown here is derived from an EMBL/GenBank/DDBJ whole genome shotgun (WGS) entry which is preliminary data.</text>
</comment>
<dbReference type="PRINTS" id="PR02008">
    <property type="entry name" value="RCMTFAMILY"/>
</dbReference>
<dbReference type="GO" id="GO:0008757">
    <property type="term" value="F:S-adenosylmethionine-dependent methyltransferase activity"/>
    <property type="evidence" value="ECO:0007669"/>
    <property type="project" value="InterPro"/>
</dbReference>
<evidence type="ECO:0000259" key="7">
    <source>
        <dbReference type="PROSITE" id="PS51686"/>
    </source>
</evidence>
<dbReference type="InterPro" id="IPR001678">
    <property type="entry name" value="MeTrfase_RsmB-F_NOP2_dom"/>
</dbReference>
<dbReference type="GO" id="GO:0006396">
    <property type="term" value="P:RNA processing"/>
    <property type="evidence" value="ECO:0007669"/>
    <property type="project" value="InterPro"/>
</dbReference>
<dbReference type="SUPFAM" id="SSF53335">
    <property type="entry name" value="S-adenosyl-L-methionine-dependent methyltransferases"/>
    <property type="match status" value="1"/>
</dbReference>
<dbReference type="Pfam" id="PF01189">
    <property type="entry name" value="Methyltr_RsmB-F"/>
    <property type="match status" value="1"/>
</dbReference>
<organism evidence="8">
    <name type="scientific">Geoglobus ahangari</name>
    <dbReference type="NCBI Taxonomy" id="113653"/>
    <lineage>
        <taxon>Archaea</taxon>
        <taxon>Methanobacteriati</taxon>
        <taxon>Methanobacteriota</taxon>
        <taxon>Archaeoglobi</taxon>
        <taxon>Archaeoglobales</taxon>
        <taxon>Archaeoglobaceae</taxon>
        <taxon>Geoglobus</taxon>
    </lineage>
</organism>
<keyword evidence="5 6" id="KW-0694">RNA-binding</keyword>
<evidence type="ECO:0000256" key="1">
    <source>
        <dbReference type="ARBA" id="ARBA00022490"/>
    </source>
</evidence>
<dbReference type="InterPro" id="IPR031341">
    <property type="entry name" value="Methyltr_RsmF_N"/>
</dbReference>
<dbReference type="EMBL" id="DTAK01000012">
    <property type="protein sequence ID" value="HGU58937.1"/>
    <property type="molecule type" value="Genomic_DNA"/>
</dbReference>
<evidence type="ECO:0000313" key="8">
    <source>
        <dbReference type="EMBL" id="HGE66805.1"/>
    </source>
</evidence>
<name>A0A7C3YQM1_9EURY</name>
<evidence type="ECO:0000256" key="5">
    <source>
        <dbReference type="ARBA" id="ARBA00022884"/>
    </source>
</evidence>
<proteinExistence type="inferred from homology"/>
<keyword evidence="2 6" id="KW-0489">Methyltransferase</keyword>
<gene>
    <name evidence="9" type="ORF">ENT89_01790</name>
    <name evidence="8" type="ORF">ENX77_06810</name>
</gene>
<accession>A0A7C3YQM1</accession>
<dbReference type="AlphaFoldDB" id="A0A7C3YQM1"/>
<dbReference type="PROSITE" id="PS51686">
    <property type="entry name" value="SAM_MT_RSMB_NOP"/>
    <property type="match status" value="1"/>
</dbReference>
<dbReference type="Gene3D" id="3.40.50.150">
    <property type="entry name" value="Vaccinia Virus protein VP39"/>
    <property type="match status" value="1"/>
</dbReference>
<evidence type="ECO:0000313" key="9">
    <source>
        <dbReference type="EMBL" id="HGU58937.1"/>
    </source>
</evidence>
<keyword evidence="1" id="KW-0963">Cytoplasm</keyword>
<evidence type="ECO:0000256" key="2">
    <source>
        <dbReference type="ARBA" id="ARBA00022603"/>
    </source>
</evidence>
<dbReference type="PANTHER" id="PTHR22807">
    <property type="entry name" value="NOP2 YEAST -RELATED NOL1/NOP2/FMU SUN DOMAIN-CONTAINING"/>
    <property type="match status" value="1"/>
</dbReference>
<keyword evidence="3 6" id="KW-0808">Transferase</keyword>
<feature type="binding site" evidence="6">
    <location>
        <begin position="114"/>
        <end position="120"/>
    </location>
    <ligand>
        <name>S-adenosyl-L-methionine</name>
        <dbReference type="ChEBI" id="CHEBI:59789"/>
    </ligand>
</feature>
<dbReference type="PANTHER" id="PTHR22807:SF30">
    <property type="entry name" value="28S RRNA (CYTOSINE(4447)-C(5))-METHYLTRANSFERASE-RELATED"/>
    <property type="match status" value="1"/>
</dbReference>
<dbReference type="Gene3D" id="3.30.70.1170">
    <property type="entry name" value="Sun protein, domain 3"/>
    <property type="match status" value="1"/>
</dbReference>
<keyword evidence="4 6" id="KW-0949">S-adenosyl-L-methionine</keyword>
<dbReference type="InterPro" id="IPR011023">
    <property type="entry name" value="Nop2p"/>
</dbReference>
<feature type="domain" description="SAM-dependent MTase RsmB/NOP-type" evidence="7">
    <location>
        <begin position="26"/>
        <end position="306"/>
    </location>
</feature>
<feature type="binding site" evidence="6">
    <location>
        <position position="138"/>
    </location>
    <ligand>
        <name>S-adenosyl-L-methionine</name>
        <dbReference type="ChEBI" id="CHEBI:59789"/>
    </ligand>
</feature>
<reference evidence="8" key="1">
    <citation type="journal article" date="2020" name="mSystems">
        <title>Genome- and Community-Level Interaction Insights into Carbon Utilization and Element Cycling Functions of Hydrothermarchaeota in Hydrothermal Sediment.</title>
        <authorList>
            <person name="Zhou Z."/>
            <person name="Liu Y."/>
            <person name="Xu W."/>
            <person name="Pan J."/>
            <person name="Luo Z.H."/>
            <person name="Li M."/>
        </authorList>
    </citation>
    <scope>NUCLEOTIDE SEQUENCE [LARGE SCALE GENOMIC DNA]</scope>
    <source>
        <strain evidence="9">SpSt-62</strain>
        <strain evidence="8">SpSt-97</strain>
    </source>
</reference>
<feature type="active site" description="Nucleophile" evidence="6">
    <location>
        <position position="235"/>
    </location>
</feature>
<dbReference type="GO" id="GO:0001510">
    <property type="term" value="P:RNA methylation"/>
    <property type="evidence" value="ECO:0007669"/>
    <property type="project" value="InterPro"/>
</dbReference>
<protein>
    <submittedName>
        <fullName evidence="8">NOL1/NOP2/sun family putative RNA methylase</fullName>
    </submittedName>
</protein>
<evidence type="ECO:0000256" key="3">
    <source>
        <dbReference type="ARBA" id="ARBA00022679"/>
    </source>
</evidence>
<dbReference type="InterPro" id="IPR049560">
    <property type="entry name" value="MeTrfase_RsmB-F_NOP2_cat"/>
</dbReference>
<dbReference type="CDD" id="cd02440">
    <property type="entry name" value="AdoMet_MTases"/>
    <property type="match status" value="1"/>
</dbReference>
<sequence length="306" mass="35596">MSKEMFREINRRFVEKYEKIDDSDEFYQYMSKPLRKSFRVNLLKTDVKTVIERLKNYFEIDQIPWCPEGFFVSSDEITNTPEFSLGLIFMQEASSMIPPIVLDVKENMNVLDMAAAPGSKTTQIAAYMKNTGCIIANDVKFTRINILISNIQKFGAINVKVTMKDGRYFKRFENRFDRVLLDAPCSNVGMIRKNYKYLKLWRQKEVESLSRLQKELILAGYRALKPGGILVYSTCTLDPEENEEVIDYLLSNTDARLERIELPLRSHDPIIEFSGKKYSDEVKKCLRIHPQDNDTEGFFVAKVVKN</sequence>
<dbReference type="EMBL" id="DTPI01000032">
    <property type="protein sequence ID" value="HGE66805.1"/>
    <property type="molecule type" value="Genomic_DNA"/>
</dbReference>
<dbReference type="InterPro" id="IPR023267">
    <property type="entry name" value="RCMT"/>
</dbReference>
<dbReference type="InterPro" id="IPR029063">
    <property type="entry name" value="SAM-dependent_MTases_sf"/>
</dbReference>
<evidence type="ECO:0000256" key="6">
    <source>
        <dbReference type="PROSITE-ProRule" id="PRU01023"/>
    </source>
</evidence>
<dbReference type="GO" id="GO:0003723">
    <property type="term" value="F:RNA binding"/>
    <property type="evidence" value="ECO:0007669"/>
    <property type="project" value="UniProtKB-UniRule"/>
</dbReference>
<dbReference type="GO" id="GO:0008173">
    <property type="term" value="F:RNA methyltransferase activity"/>
    <property type="evidence" value="ECO:0007669"/>
    <property type="project" value="InterPro"/>
</dbReference>
<comment type="similarity">
    <text evidence="6">Belongs to the class I-like SAM-binding methyltransferase superfamily. RsmB/NOP family.</text>
</comment>